<dbReference type="GO" id="GO:0005524">
    <property type="term" value="F:ATP binding"/>
    <property type="evidence" value="ECO:0007669"/>
    <property type="project" value="UniProtKB-KW"/>
</dbReference>
<dbReference type="AlphaFoldDB" id="A0A5Q3QBS7"/>
<accession>A0A5Q3QBS7</accession>
<dbReference type="EMBL" id="CP045929">
    <property type="protein sequence ID" value="QGK68925.1"/>
    <property type="molecule type" value="Genomic_DNA"/>
</dbReference>
<sequence>MSAVHSEAAFEAAIENHLLANGWRQGSRDHYEPDVAIDTAELTAFLGATQPREWDRIRDYYSDADEAQRAFARLVAAQIDERGTLDVLRNGVKDRGVQIQIAFFRPAHTVAADALVEYEANRLTVTRQLHHSAKNPRDSLDLVLFLNGIPVATAELKNHLTGQTVENAKQQYRSDRDPTDLLLSRRALVHFAVDPELVFLTTKLEGESTRFLPFNTGSNGPSVSGAGGNPPAADGDYRTAYLWKQIWQRDNWLDLLRRFVHVQAPQGGRARSRGRKRAELTTIFPRYHQWDAVLRLTDHVARHGSGDNYLVMHSAGSGKSNTIAWLAHRLSSLHTPGEAAELDPQAGLGPNEQVFDKVIVITDRTILDRQLQETIYQFDHVPGVVERITGTRGGSKSAHVAWALQDSGVKVLIATIQTFPFVLDQVQAVGQQRFALIVDEAHSSQSGDAASDLKKVLLKLGSDDIDEDLDLLTASALARKQHPNMSWFAFTATPKPKTLELFGRRNAMGNHEPFHVYSMRQAIDEGFILDVLRNYITYKTYYRLATDPANESKEVDERKAKAALARYAELHPTSMEQRAEIIVEHFRHHTANQLGGRAKAMVVTRSREHAVRLFWAIRKYVDIRGYSQPTPLVAISGQLTIDDDEVSESSLNGFSDRELPRRFAYTKLDDPNAAHTDTQEYRILVVADKYQTGFDQPLLTTMYVDKQLKGVAAVQTLSRLNRTHPLKSQEDVFVLDFANEAEAIQEQFQQFHETALTPPTDPNMLYTSQHSVMAFGLLVDSEMQAFADGYLAAQRDAATDADWAKAHAQLYRFTDAARDRFVQLHSEDPEEAEEFRHALRQYVRLYAFLAQVVPYHDAELERLYLYGKHLLNRLPRDKDASVDLGPLNLTHLKISRTGEHDVRVAPEGDQVLPGFAGTGAGRASEPEKASLADLIAAFNERYGTNLGEHDFLGDVEAAADDNRMKAFALNNSEEVFGDVFDTHFKNKVIERHEDNTKFMNKFLDDEDMQEEYTKLCRRRAYELIHREVA</sequence>
<keyword evidence="2" id="KW-0067">ATP-binding</keyword>
<feature type="domain" description="Helicase ATP-binding" evidence="1">
    <location>
        <begin position="300"/>
        <end position="512"/>
    </location>
</feature>
<dbReference type="SMART" id="SM00487">
    <property type="entry name" value="DEXDc"/>
    <property type="match status" value="1"/>
</dbReference>
<name>A0A5Q3QBS7_9PSEU</name>
<dbReference type="InterPro" id="IPR040980">
    <property type="entry name" value="SWI2_SNF2"/>
</dbReference>
<gene>
    <name evidence="2" type="ORF">GIY23_04675</name>
</gene>
<evidence type="ECO:0000313" key="3">
    <source>
        <dbReference type="Proteomes" id="UP000371041"/>
    </source>
</evidence>
<evidence type="ECO:0000259" key="1">
    <source>
        <dbReference type="PROSITE" id="PS51192"/>
    </source>
</evidence>
<evidence type="ECO:0000313" key="2">
    <source>
        <dbReference type="EMBL" id="QGK68925.1"/>
    </source>
</evidence>
<dbReference type="REBASE" id="376880">
    <property type="entry name" value="SspE2AORF4655P"/>
</dbReference>
<dbReference type="InterPro" id="IPR014001">
    <property type="entry name" value="Helicase_ATP-bd"/>
</dbReference>
<dbReference type="InterPro" id="IPR007409">
    <property type="entry name" value="Restrct_endonuc_type1_HsdR_N"/>
</dbReference>
<keyword evidence="3" id="KW-1185">Reference proteome</keyword>
<protein>
    <submittedName>
        <fullName evidence="2">DEAD/DEAH box helicase</fullName>
    </submittedName>
</protein>
<dbReference type="Gene3D" id="3.90.1570.50">
    <property type="match status" value="1"/>
</dbReference>
<dbReference type="Pfam" id="PF22679">
    <property type="entry name" value="T1R_D3-like"/>
    <property type="match status" value="1"/>
</dbReference>
<dbReference type="Pfam" id="PF18766">
    <property type="entry name" value="SWI2_SNF2"/>
    <property type="match status" value="1"/>
</dbReference>
<keyword evidence="2" id="KW-0378">Hydrolase</keyword>
<dbReference type="GO" id="GO:0009307">
    <property type="term" value="P:DNA restriction-modification system"/>
    <property type="evidence" value="ECO:0007669"/>
    <property type="project" value="UniProtKB-KW"/>
</dbReference>
<dbReference type="GO" id="GO:0009035">
    <property type="term" value="F:type I site-specific deoxyribonuclease activity"/>
    <property type="evidence" value="ECO:0007669"/>
    <property type="project" value="UniProtKB-EC"/>
</dbReference>
<dbReference type="PANTHER" id="PTHR42927:SF1">
    <property type="entry name" value="HELICASE SUPERFAMILY 1 AND 2 DOMAIN-CONTAINING PROTEIN"/>
    <property type="match status" value="1"/>
</dbReference>
<organism evidence="2 3">
    <name type="scientific">Allosaccharopolyspora coralli</name>
    <dbReference type="NCBI Taxonomy" id="2665642"/>
    <lineage>
        <taxon>Bacteria</taxon>
        <taxon>Bacillati</taxon>
        <taxon>Actinomycetota</taxon>
        <taxon>Actinomycetes</taxon>
        <taxon>Pseudonocardiales</taxon>
        <taxon>Pseudonocardiaceae</taxon>
        <taxon>Allosaccharopolyspora</taxon>
    </lineage>
</organism>
<reference evidence="3" key="1">
    <citation type="submission" date="2019-11" db="EMBL/GenBank/DDBJ databases">
        <title>The complete genome sequence of Saccharopolyspora sp. E2A.</title>
        <authorList>
            <person name="Zhang G."/>
        </authorList>
    </citation>
    <scope>NUCLEOTIDE SEQUENCE [LARGE SCALE GENOMIC DNA]</scope>
    <source>
        <strain evidence="3">E2A</strain>
    </source>
</reference>
<dbReference type="PANTHER" id="PTHR42927">
    <property type="entry name" value="HELICASE SUPERFAMILY 1 AND 2 DOMAIN-CONTAINING PROTEIN"/>
    <property type="match status" value="1"/>
</dbReference>
<dbReference type="Proteomes" id="UP000371041">
    <property type="component" value="Chromosome"/>
</dbReference>
<dbReference type="InterPro" id="IPR027417">
    <property type="entry name" value="P-loop_NTPase"/>
</dbReference>
<dbReference type="CDD" id="cd22332">
    <property type="entry name" value="HsdR_N"/>
    <property type="match status" value="1"/>
</dbReference>
<dbReference type="PROSITE" id="PS51192">
    <property type="entry name" value="HELICASE_ATP_BIND_1"/>
    <property type="match status" value="1"/>
</dbReference>
<keyword evidence="2" id="KW-0347">Helicase</keyword>
<keyword evidence="2" id="KW-0547">Nucleotide-binding</keyword>
<dbReference type="InterPro" id="IPR055180">
    <property type="entry name" value="HsdR_RecA-like_helicase_dom_2"/>
</dbReference>
<proteinExistence type="predicted"/>
<dbReference type="SUPFAM" id="SSF52540">
    <property type="entry name" value="P-loop containing nucleoside triphosphate hydrolases"/>
    <property type="match status" value="1"/>
</dbReference>
<dbReference type="GO" id="GO:0004386">
    <property type="term" value="F:helicase activity"/>
    <property type="evidence" value="ECO:0007669"/>
    <property type="project" value="UniProtKB-KW"/>
</dbReference>
<dbReference type="GO" id="GO:0003677">
    <property type="term" value="F:DNA binding"/>
    <property type="evidence" value="ECO:0007669"/>
    <property type="project" value="UniProtKB-KW"/>
</dbReference>
<dbReference type="RefSeq" id="WP_154075528.1">
    <property type="nucleotide sequence ID" value="NZ_CP045929.1"/>
</dbReference>
<dbReference type="Pfam" id="PF04313">
    <property type="entry name" value="HSDR_N"/>
    <property type="match status" value="1"/>
</dbReference>
<dbReference type="KEGG" id="sace:GIY23_04675"/>
<dbReference type="Gene3D" id="3.40.50.300">
    <property type="entry name" value="P-loop containing nucleotide triphosphate hydrolases"/>
    <property type="match status" value="2"/>
</dbReference>